<accession>A0A7Y3ZYL9</accession>
<proteinExistence type="predicted"/>
<dbReference type="SUPFAM" id="SSF56801">
    <property type="entry name" value="Acetyl-CoA synthetase-like"/>
    <property type="match status" value="1"/>
</dbReference>
<dbReference type="Pfam" id="PF00501">
    <property type="entry name" value="AMP-binding"/>
    <property type="match status" value="1"/>
</dbReference>
<comment type="caution">
    <text evidence="2">The sequence shown here is derived from an EMBL/GenBank/DDBJ whole genome shotgun (WGS) entry which is preliminary data.</text>
</comment>
<gene>
    <name evidence="2" type="ORF">F0225_04345</name>
</gene>
<reference evidence="2 3" key="1">
    <citation type="submission" date="2019-09" db="EMBL/GenBank/DDBJ databases">
        <title>Draft genome sequencing and comparative genomics of hatchery-associated Vibrios.</title>
        <authorList>
            <person name="Kehlet-Delgado H."/>
            <person name="Mueller R.S."/>
        </authorList>
    </citation>
    <scope>NUCLEOTIDE SEQUENCE [LARGE SCALE GENOMIC DNA]</scope>
    <source>
        <strain evidence="2 3">99-46-Y</strain>
    </source>
</reference>
<dbReference type="Gene3D" id="3.40.50.12780">
    <property type="entry name" value="N-terminal domain of ligase-like"/>
    <property type="match status" value="1"/>
</dbReference>
<dbReference type="InterPro" id="IPR000873">
    <property type="entry name" value="AMP-dep_synth/lig_dom"/>
</dbReference>
<protein>
    <submittedName>
        <fullName evidence="2">Phenylacetate--CoA ligase</fullName>
    </submittedName>
</protein>
<keyword evidence="2" id="KW-0436">Ligase</keyword>
<dbReference type="AlphaFoldDB" id="A0A7Y3ZYL9"/>
<evidence type="ECO:0000313" key="3">
    <source>
        <dbReference type="Proteomes" id="UP000565719"/>
    </source>
</evidence>
<dbReference type="PANTHER" id="PTHR43845">
    <property type="entry name" value="BLR5969 PROTEIN"/>
    <property type="match status" value="1"/>
</dbReference>
<organism evidence="2 3">
    <name type="scientific">Vibrio pectenicida</name>
    <dbReference type="NCBI Taxonomy" id="62763"/>
    <lineage>
        <taxon>Bacteria</taxon>
        <taxon>Pseudomonadati</taxon>
        <taxon>Pseudomonadota</taxon>
        <taxon>Gammaproteobacteria</taxon>
        <taxon>Vibrionales</taxon>
        <taxon>Vibrionaceae</taxon>
        <taxon>Vibrio</taxon>
    </lineage>
</organism>
<feature type="domain" description="AMP-dependent synthetase/ligase" evidence="1">
    <location>
        <begin position="51"/>
        <end position="266"/>
    </location>
</feature>
<sequence length="439" mass="49445">MSRDKMRRAISYASERSFYRKHWGQQTLAGLEKTHLSDLPVVRKAHLRDHWTEIMNRDDAVDYVSSSGTTGRPVDVPVHRLQEMVWVDSITRVLRELGLQSGDRLLQTLSNNDMFTLGPLINQAAKQLGISVFRCSPQRVQRVVDILNYHRPDAIVGNPLFLDEMAAELGPDFPKRVPLPRKAYFAACPTFDALFQPTATVNKVQTWWQFETYINEYGCSEIGSIGFECQQHQGFHIHDEYLYVELLDPQTGLPVPEGEPGEVVVTTLTQPRGFAAVRYATGDIASGLYRTPCLCGRASPRLGAIVGRIDQQFKIRGQNLYPEFVLNTLEGLTFLQNALLVRYQSTTGENVIELWLESAPETHESLPARCDAVRRALEVQVAQSPPFFFLQHGHLQGLIHEHLRTTNGVKIPRLIDLSDDQFEHGITNFKAAAGEPTAV</sequence>
<dbReference type="InterPro" id="IPR042099">
    <property type="entry name" value="ANL_N_sf"/>
</dbReference>
<dbReference type="Proteomes" id="UP000565719">
    <property type="component" value="Unassembled WGS sequence"/>
</dbReference>
<evidence type="ECO:0000259" key="1">
    <source>
        <dbReference type="Pfam" id="PF00501"/>
    </source>
</evidence>
<name>A0A7Y3ZYL9_9VIBR</name>
<dbReference type="EMBL" id="VTXC01000008">
    <property type="protein sequence ID" value="NOH70574.1"/>
    <property type="molecule type" value="Genomic_DNA"/>
</dbReference>
<evidence type="ECO:0000313" key="2">
    <source>
        <dbReference type="EMBL" id="NOH70574.1"/>
    </source>
</evidence>
<dbReference type="PANTHER" id="PTHR43845:SF1">
    <property type="entry name" value="BLR5969 PROTEIN"/>
    <property type="match status" value="1"/>
</dbReference>
<dbReference type="RefSeq" id="WP_171360109.1">
    <property type="nucleotide sequence ID" value="NZ_VTXC01000008.1"/>
</dbReference>
<dbReference type="GO" id="GO:0016874">
    <property type="term" value="F:ligase activity"/>
    <property type="evidence" value="ECO:0007669"/>
    <property type="project" value="UniProtKB-KW"/>
</dbReference>